<feature type="region of interest" description="Disordered" evidence="1">
    <location>
        <begin position="60"/>
        <end position="94"/>
    </location>
</feature>
<organism evidence="3">
    <name type="scientific">hydrothermal vent metagenome</name>
    <dbReference type="NCBI Taxonomy" id="652676"/>
    <lineage>
        <taxon>unclassified sequences</taxon>
        <taxon>metagenomes</taxon>
        <taxon>ecological metagenomes</taxon>
    </lineage>
</organism>
<dbReference type="AlphaFoldDB" id="A0A3B1BDT6"/>
<dbReference type="EMBL" id="UOGA01000059">
    <property type="protein sequence ID" value="VAX16269.1"/>
    <property type="molecule type" value="Genomic_DNA"/>
</dbReference>
<name>A0A3B1BDT6_9ZZZZ</name>
<accession>A0A3B1BDT6</accession>
<dbReference type="PANTHER" id="PTHR34404">
    <property type="entry name" value="REGULATORY PROTEIN, FMDB FAMILY"/>
    <property type="match status" value="1"/>
</dbReference>
<reference evidence="3" key="1">
    <citation type="submission" date="2018-06" db="EMBL/GenBank/DDBJ databases">
        <authorList>
            <person name="Zhirakovskaya E."/>
        </authorList>
    </citation>
    <scope>NUCLEOTIDE SEQUENCE</scope>
</reference>
<dbReference type="PANTHER" id="PTHR34404:SF2">
    <property type="entry name" value="CONSERVED SERINE RICH PROTEIN"/>
    <property type="match status" value="1"/>
</dbReference>
<dbReference type="Pfam" id="PF09723">
    <property type="entry name" value="Zn_ribbon_8"/>
    <property type="match status" value="1"/>
</dbReference>
<gene>
    <name evidence="3" type="ORF">MNBD_NITROSPINAE04-2619</name>
</gene>
<protein>
    <recommendedName>
        <fullName evidence="2">Putative regulatory protein FmdB zinc ribbon domain-containing protein</fullName>
    </recommendedName>
</protein>
<dbReference type="InterPro" id="IPR013429">
    <property type="entry name" value="Regulatory_FmdB_Zinc_ribbon"/>
</dbReference>
<dbReference type="SMART" id="SM00834">
    <property type="entry name" value="CxxC_CXXC_SSSS"/>
    <property type="match status" value="1"/>
</dbReference>
<evidence type="ECO:0000259" key="2">
    <source>
        <dbReference type="SMART" id="SM00834"/>
    </source>
</evidence>
<evidence type="ECO:0000256" key="1">
    <source>
        <dbReference type="SAM" id="MobiDB-lite"/>
    </source>
</evidence>
<feature type="domain" description="Putative regulatory protein FmdB zinc ribbon" evidence="2">
    <location>
        <begin position="1"/>
        <end position="45"/>
    </location>
</feature>
<proteinExistence type="predicted"/>
<dbReference type="NCBIfam" id="TIGR02605">
    <property type="entry name" value="CxxC_CxxC_SSSS"/>
    <property type="match status" value="1"/>
</dbReference>
<evidence type="ECO:0000313" key="3">
    <source>
        <dbReference type="EMBL" id="VAX16269.1"/>
    </source>
</evidence>
<sequence>MPIYEYSCAKCGKVLEVTQKMSDPPLKRHNGASPRCGGKLSKLMSANSFHLKGTGWYKTDYAKKEEKPKAKAKSESKKKESSTKKESTAKSADA</sequence>